<proteinExistence type="predicted"/>
<name>A0A517DQN3_9FIRM</name>
<accession>A0A517DQN3</accession>
<dbReference type="KEGG" id="sted:SPTER_09490"/>
<organism evidence="1 2">
    <name type="scientific">Sporomusa termitida</name>
    <dbReference type="NCBI Taxonomy" id="2377"/>
    <lineage>
        <taxon>Bacteria</taxon>
        <taxon>Bacillati</taxon>
        <taxon>Bacillota</taxon>
        <taxon>Negativicutes</taxon>
        <taxon>Selenomonadales</taxon>
        <taxon>Sporomusaceae</taxon>
        <taxon>Sporomusa</taxon>
    </lineage>
</organism>
<dbReference type="RefSeq" id="WP_170233145.1">
    <property type="nucleotide sequence ID" value="NZ_CP036259.1"/>
</dbReference>
<sequence>MALPWRGAVSPELFNMYILKSSLPGLTTGGIAGGSVLACCLHKTPIPAPLQEKIKVSGSG</sequence>
<keyword evidence="2" id="KW-1185">Reference proteome</keyword>
<dbReference type="Proteomes" id="UP000320776">
    <property type="component" value="Chromosome"/>
</dbReference>
<protein>
    <submittedName>
        <fullName evidence="1">Uncharacterized protein</fullName>
    </submittedName>
</protein>
<evidence type="ECO:0000313" key="2">
    <source>
        <dbReference type="Proteomes" id="UP000320776"/>
    </source>
</evidence>
<dbReference type="EMBL" id="CP036259">
    <property type="protein sequence ID" value="QDR79660.1"/>
    <property type="molecule type" value="Genomic_DNA"/>
</dbReference>
<gene>
    <name evidence="1" type="ORF">SPTER_09490</name>
</gene>
<reference evidence="1 2" key="1">
    <citation type="submission" date="2019-02" db="EMBL/GenBank/DDBJ databases">
        <title>Closed genome of Sporomusa termitida DSM 4440.</title>
        <authorList>
            <person name="Poehlein A."/>
            <person name="Daniel R."/>
        </authorList>
    </citation>
    <scope>NUCLEOTIDE SEQUENCE [LARGE SCALE GENOMIC DNA]</scope>
    <source>
        <strain evidence="1 2">DSM 4440</strain>
    </source>
</reference>
<evidence type="ECO:0000313" key="1">
    <source>
        <dbReference type="EMBL" id="QDR79660.1"/>
    </source>
</evidence>
<dbReference type="AlphaFoldDB" id="A0A517DQN3"/>